<feature type="transmembrane region" description="Helical" evidence="4">
    <location>
        <begin position="16"/>
        <end position="36"/>
    </location>
</feature>
<accession>A0ABV7FQA4</accession>
<evidence type="ECO:0000256" key="4">
    <source>
        <dbReference type="SAM" id="Phobius"/>
    </source>
</evidence>
<keyword evidence="7" id="KW-1185">Reference proteome</keyword>
<dbReference type="Gene3D" id="3.30.70.270">
    <property type="match status" value="1"/>
</dbReference>
<dbReference type="NCBIfam" id="TIGR00254">
    <property type="entry name" value="GGDEF"/>
    <property type="match status" value="1"/>
</dbReference>
<dbReference type="InterPro" id="IPR043128">
    <property type="entry name" value="Rev_trsase/Diguanyl_cyclase"/>
</dbReference>
<dbReference type="PANTHER" id="PTHR45138">
    <property type="entry name" value="REGULATORY COMPONENTS OF SENSORY TRANSDUCTION SYSTEM"/>
    <property type="match status" value="1"/>
</dbReference>
<evidence type="ECO:0000313" key="6">
    <source>
        <dbReference type="EMBL" id="MFC3122295.1"/>
    </source>
</evidence>
<protein>
    <recommendedName>
        <fullName evidence="1">diguanylate cyclase</fullName>
        <ecNumber evidence="1">2.7.7.65</ecNumber>
    </recommendedName>
</protein>
<evidence type="ECO:0000256" key="1">
    <source>
        <dbReference type="ARBA" id="ARBA00012528"/>
    </source>
</evidence>
<dbReference type="RefSeq" id="WP_376920425.1">
    <property type="nucleotide sequence ID" value="NZ_JBHRSW010000018.1"/>
</dbReference>
<dbReference type="InterPro" id="IPR029787">
    <property type="entry name" value="Nucleotide_cyclase"/>
</dbReference>
<dbReference type="InterPro" id="IPR000160">
    <property type="entry name" value="GGDEF_dom"/>
</dbReference>
<dbReference type="PANTHER" id="PTHR45138:SF9">
    <property type="entry name" value="DIGUANYLATE CYCLASE DGCM-RELATED"/>
    <property type="match status" value="1"/>
</dbReference>
<keyword evidence="4" id="KW-0812">Transmembrane</keyword>
<evidence type="ECO:0000259" key="5">
    <source>
        <dbReference type="PROSITE" id="PS50887"/>
    </source>
</evidence>
<feature type="domain" description="GGDEF" evidence="5">
    <location>
        <begin position="330"/>
        <end position="457"/>
    </location>
</feature>
<reference evidence="7" key="1">
    <citation type="journal article" date="2019" name="Int. J. Syst. Evol. Microbiol.">
        <title>The Global Catalogue of Microorganisms (GCM) 10K type strain sequencing project: providing services to taxonomists for standard genome sequencing and annotation.</title>
        <authorList>
            <consortium name="The Broad Institute Genomics Platform"/>
            <consortium name="The Broad Institute Genome Sequencing Center for Infectious Disease"/>
            <person name="Wu L."/>
            <person name="Ma J."/>
        </authorList>
    </citation>
    <scope>NUCLEOTIDE SEQUENCE [LARGE SCALE GENOMIC DNA]</scope>
    <source>
        <strain evidence="7">KCTC 52473</strain>
    </source>
</reference>
<name>A0ABV7FQA4_9ALTE</name>
<dbReference type="EMBL" id="JBHRSW010000018">
    <property type="protein sequence ID" value="MFC3122295.1"/>
    <property type="molecule type" value="Genomic_DNA"/>
</dbReference>
<keyword evidence="4" id="KW-1133">Transmembrane helix</keyword>
<dbReference type="InterPro" id="IPR050469">
    <property type="entry name" value="Diguanylate_Cyclase"/>
</dbReference>
<dbReference type="SUPFAM" id="SSF55073">
    <property type="entry name" value="Nucleotide cyclase"/>
    <property type="match status" value="1"/>
</dbReference>
<evidence type="ECO:0000313" key="7">
    <source>
        <dbReference type="Proteomes" id="UP001595478"/>
    </source>
</evidence>
<keyword evidence="3" id="KW-0175">Coiled coil</keyword>
<dbReference type="Proteomes" id="UP001595478">
    <property type="component" value="Unassembled WGS sequence"/>
</dbReference>
<sequence>MRLSFQWLSESLTRKIGSLSTILLSFILVVIVYSIIKLLAINKEMREVAEIDIPLTEVIAEIEILQLQQHLLIRQLHIKLDKSASFEPLQKEFIRLNTALNEQLASASTIIKEGIAQTLITSKVAEHQQALSEIQVYKNAHDKFQDKVEHVFSSVAKSIDLRDEYWMDLEKHNAALDTQTITLLKRVESLTEEIAKNTEKHEREFLFVNAALGLSALFIGVHITAYIIHSFRQRMGHIHGQIETLQRSIVNQSPIDTTETPLSTSNDELSELANDIHQLMQKYDEQRSNRYEFENQLIKLATTDKLTGAFNRHNWEDALVQEIEHAKQDLPVSLILFDVDHFKKINDTHGHDVGDKVLKYLTFLIQQNIRKTDPLFRLGGEEFAILVRDLDLNQAKQVAEKLRRLIEKIDSQTLPSFTVSFGVSQFIQEDTPDSIFKRVDRALYSSKTQGRNQVSSA</sequence>
<dbReference type="Pfam" id="PF00990">
    <property type="entry name" value="GGDEF"/>
    <property type="match status" value="1"/>
</dbReference>
<comment type="caution">
    <text evidence="6">The sequence shown here is derived from an EMBL/GenBank/DDBJ whole genome shotgun (WGS) entry which is preliminary data.</text>
</comment>
<dbReference type="PROSITE" id="PS50887">
    <property type="entry name" value="GGDEF"/>
    <property type="match status" value="1"/>
</dbReference>
<organism evidence="6 7">
    <name type="scientific">Agaribacter flavus</name>
    <dbReference type="NCBI Taxonomy" id="1902781"/>
    <lineage>
        <taxon>Bacteria</taxon>
        <taxon>Pseudomonadati</taxon>
        <taxon>Pseudomonadota</taxon>
        <taxon>Gammaproteobacteria</taxon>
        <taxon>Alteromonadales</taxon>
        <taxon>Alteromonadaceae</taxon>
        <taxon>Agaribacter</taxon>
    </lineage>
</organism>
<evidence type="ECO:0000256" key="3">
    <source>
        <dbReference type="SAM" id="Coils"/>
    </source>
</evidence>
<proteinExistence type="predicted"/>
<comment type="catalytic activity">
    <reaction evidence="2">
        <text>2 GTP = 3',3'-c-di-GMP + 2 diphosphate</text>
        <dbReference type="Rhea" id="RHEA:24898"/>
        <dbReference type="ChEBI" id="CHEBI:33019"/>
        <dbReference type="ChEBI" id="CHEBI:37565"/>
        <dbReference type="ChEBI" id="CHEBI:58805"/>
        <dbReference type="EC" id="2.7.7.65"/>
    </reaction>
</comment>
<feature type="coiled-coil region" evidence="3">
    <location>
        <begin position="262"/>
        <end position="289"/>
    </location>
</feature>
<dbReference type="SMART" id="SM00267">
    <property type="entry name" value="GGDEF"/>
    <property type="match status" value="1"/>
</dbReference>
<evidence type="ECO:0000256" key="2">
    <source>
        <dbReference type="ARBA" id="ARBA00034247"/>
    </source>
</evidence>
<feature type="transmembrane region" description="Helical" evidence="4">
    <location>
        <begin position="206"/>
        <end position="228"/>
    </location>
</feature>
<dbReference type="EC" id="2.7.7.65" evidence="1"/>
<gene>
    <name evidence="6" type="ORF">ACFOHL_11750</name>
</gene>
<dbReference type="CDD" id="cd01949">
    <property type="entry name" value="GGDEF"/>
    <property type="match status" value="1"/>
</dbReference>
<keyword evidence="4" id="KW-0472">Membrane</keyword>